<dbReference type="PANTHER" id="PTHR36766">
    <property type="entry name" value="PLANT BROAD-SPECTRUM MILDEW RESISTANCE PROTEIN RPW8"/>
    <property type="match status" value="1"/>
</dbReference>
<dbReference type="Gene3D" id="1.10.8.430">
    <property type="entry name" value="Helical domain of apoptotic protease-activating factors"/>
    <property type="match status" value="1"/>
</dbReference>
<evidence type="ECO:0000313" key="7">
    <source>
        <dbReference type="Proteomes" id="UP000215914"/>
    </source>
</evidence>
<evidence type="ECO:0000259" key="5">
    <source>
        <dbReference type="PROSITE" id="PS51153"/>
    </source>
</evidence>
<dbReference type="Pfam" id="PF00931">
    <property type="entry name" value="NB-ARC"/>
    <property type="match status" value="1"/>
</dbReference>
<dbReference type="PRINTS" id="PR00364">
    <property type="entry name" value="DISEASERSIST"/>
</dbReference>
<organism evidence="6 7">
    <name type="scientific">Helianthus annuus</name>
    <name type="common">Common sunflower</name>
    <dbReference type="NCBI Taxonomy" id="4232"/>
    <lineage>
        <taxon>Eukaryota</taxon>
        <taxon>Viridiplantae</taxon>
        <taxon>Streptophyta</taxon>
        <taxon>Embryophyta</taxon>
        <taxon>Tracheophyta</taxon>
        <taxon>Spermatophyta</taxon>
        <taxon>Magnoliopsida</taxon>
        <taxon>eudicotyledons</taxon>
        <taxon>Gunneridae</taxon>
        <taxon>Pentapetalae</taxon>
        <taxon>asterids</taxon>
        <taxon>campanulids</taxon>
        <taxon>Asterales</taxon>
        <taxon>Asteraceae</taxon>
        <taxon>Asteroideae</taxon>
        <taxon>Heliantheae alliance</taxon>
        <taxon>Heliantheae</taxon>
        <taxon>Helianthus</taxon>
    </lineage>
</organism>
<keyword evidence="2" id="KW-0433">Leucine-rich repeat</keyword>
<dbReference type="InParanoid" id="A0A251UC20"/>
<gene>
    <name evidence="6" type="ORF">HannXRQ_Chr07g0191781</name>
</gene>
<dbReference type="GO" id="GO:0043531">
    <property type="term" value="F:ADP binding"/>
    <property type="evidence" value="ECO:0007669"/>
    <property type="project" value="InterPro"/>
</dbReference>
<dbReference type="PANTHER" id="PTHR36766:SF13">
    <property type="entry name" value="POWDERY MILDEW RESISTANCE PROTEIN, RPW8"/>
    <property type="match status" value="1"/>
</dbReference>
<dbReference type="InterPro" id="IPR027417">
    <property type="entry name" value="P-loop_NTPase"/>
</dbReference>
<dbReference type="SUPFAM" id="SSF52047">
    <property type="entry name" value="RNI-like"/>
    <property type="match status" value="1"/>
</dbReference>
<dbReference type="OrthoDB" id="2016095at2759"/>
<dbReference type="PROSITE" id="PS51153">
    <property type="entry name" value="RPW8"/>
    <property type="match status" value="1"/>
</dbReference>
<dbReference type="InterPro" id="IPR042197">
    <property type="entry name" value="Apaf_helical"/>
</dbReference>
<dbReference type="Pfam" id="PF05659">
    <property type="entry name" value="RPW8"/>
    <property type="match status" value="1"/>
</dbReference>
<dbReference type="InterPro" id="IPR032675">
    <property type="entry name" value="LRR_dom_sf"/>
</dbReference>
<evidence type="ECO:0000256" key="1">
    <source>
        <dbReference type="ARBA" id="ARBA00008894"/>
    </source>
</evidence>
<name>A0A251UC20_HELAN</name>
<proteinExistence type="inferred from homology"/>
<dbReference type="InterPro" id="IPR002182">
    <property type="entry name" value="NB-ARC"/>
</dbReference>
<evidence type="ECO:0000313" key="6">
    <source>
        <dbReference type="EMBL" id="OTG20322.1"/>
    </source>
</evidence>
<dbReference type="InterPro" id="IPR008808">
    <property type="entry name" value="Powdery_mildew-R_dom"/>
</dbReference>
<evidence type="ECO:0000256" key="3">
    <source>
        <dbReference type="ARBA" id="ARBA00022737"/>
    </source>
</evidence>
<evidence type="ECO:0000256" key="4">
    <source>
        <dbReference type="ARBA" id="ARBA00022821"/>
    </source>
</evidence>
<dbReference type="Gene3D" id="3.40.50.300">
    <property type="entry name" value="P-loop containing nucleotide triphosphate hydrolases"/>
    <property type="match status" value="1"/>
</dbReference>
<dbReference type="InterPro" id="IPR036388">
    <property type="entry name" value="WH-like_DNA-bd_sf"/>
</dbReference>
<dbReference type="AlphaFoldDB" id="A0A251UC20"/>
<keyword evidence="3" id="KW-0677">Repeat</keyword>
<dbReference type="OMA" id="NWWLEEK"/>
<evidence type="ECO:0000256" key="2">
    <source>
        <dbReference type="ARBA" id="ARBA00022614"/>
    </source>
</evidence>
<reference evidence="7" key="1">
    <citation type="journal article" date="2017" name="Nature">
        <title>The sunflower genome provides insights into oil metabolism, flowering and Asterid evolution.</title>
        <authorList>
            <person name="Badouin H."/>
            <person name="Gouzy J."/>
            <person name="Grassa C.J."/>
            <person name="Murat F."/>
            <person name="Staton S.E."/>
            <person name="Cottret L."/>
            <person name="Lelandais-Briere C."/>
            <person name="Owens G.L."/>
            <person name="Carrere S."/>
            <person name="Mayjonade B."/>
            <person name="Legrand L."/>
            <person name="Gill N."/>
            <person name="Kane N.C."/>
            <person name="Bowers J.E."/>
            <person name="Hubner S."/>
            <person name="Bellec A."/>
            <person name="Berard A."/>
            <person name="Berges H."/>
            <person name="Blanchet N."/>
            <person name="Boniface M.C."/>
            <person name="Brunel D."/>
            <person name="Catrice O."/>
            <person name="Chaidir N."/>
            <person name="Claudel C."/>
            <person name="Donnadieu C."/>
            <person name="Faraut T."/>
            <person name="Fievet G."/>
            <person name="Helmstetter N."/>
            <person name="King M."/>
            <person name="Knapp S.J."/>
            <person name="Lai Z."/>
            <person name="Le Paslier M.C."/>
            <person name="Lippi Y."/>
            <person name="Lorenzon L."/>
            <person name="Mandel J.R."/>
            <person name="Marage G."/>
            <person name="Marchand G."/>
            <person name="Marquand E."/>
            <person name="Bret-Mestries E."/>
            <person name="Morien E."/>
            <person name="Nambeesan S."/>
            <person name="Nguyen T."/>
            <person name="Pegot-Espagnet P."/>
            <person name="Pouilly N."/>
            <person name="Raftis F."/>
            <person name="Sallet E."/>
            <person name="Schiex T."/>
            <person name="Thomas J."/>
            <person name="Vandecasteele C."/>
            <person name="Vares D."/>
            <person name="Vear F."/>
            <person name="Vautrin S."/>
            <person name="Crespi M."/>
            <person name="Mangin B."/>
            <person name="Burke J.M."/>
            <person name="Salse J."/>
            <person name="Munos S."/>
            <person name="Vincourt P."/>
            <person name="Rieseberg L.H."/>
            <person name="Langlade N.B."/>
        </authorList>
    </citation>
    <scope>NUCLEOTIDE SEQUENCE [LARGE SCALE GENOMIC DNA]</scope>
    <source>
        <strain evidence="7">cv. SF193</strain>
    </source>
</reference>
<sequence>MAVVIDTALKLVFDEILKLVVTQTMQSDKIKTQLKRLETTLKRIEPIFFEGRRLSKVLDRPEEETTMFIFHLEKGKELVVNCSRIKFWNVFQKIVYSNKLIRLNNELLWFFQIELQGNMMSTSMRSLIGIYDLSAKLDKVLSAVTTHALANRHLCRVPRLPEHIVGFNVHLQELKRRLLNYDTQVLVVSGPGGCGKTTLAKMLCHDNEIKEVFGENILYVTVSRQSSFKIIINNIFEHYGKNHCEFQTDEEARNQLENLINGMGPKNMLLVLDDMWAESESIIHDLMFQTPGYKVLVTSRFLFPRFNSSTHALGLLNDEDARTLLCNFAFPSDGIPNVTDDLVNKTVRLCMGLPLALSVVGASLCGQPVLKWKTTLKKWSESGSILESNSSMLLSLKSSVDALDELPIVKECFLDLGSFPEDKRISAMVLIDMWVELYNLDNEGMYTSENLLELSLRNLINLVPIRKYAGELDGYCNELYVTQHGLLRELVIHMSSQEPVVERKRLFIEIHRNEFPTWWLAHKEQLINARILSISTDEAFYSNWYDLHAPKVEVLALNIRSKDYTLPEFIKRMGQLKVLIVTSYSDYPSQLHNLSFIECLSNLRTIRFEHVALSTIQPIFAIKNLRKVSFVMCEIGDALMSCFTESPYIKSNITDLEFDMCYDMKELPSGLCNLVHLRKLSITNCQELDVLPKGLESLSNLEILRLHCCTKLQELPESIGSLCNLSVIDISDCLSISVLPEEIGELCGLRVLKMDGCSGLQELPRSISKLSQLEDVICDEETSYSWMEFEGVIRNLKIHVVEDDRFESFMKIVK</sequence>
<feature type="domain" description="RPW8" evidence="5">
    <location>
        <begin position="1"/>
        <end position="149"/>
    </location>
</feature>
<accession>A0A251UC20</accession>
<keyword evidence="7" id="KW-1185">Reference proteome</keyword>
<dbReference type="EMBL" id="CM007896">
    <property type="protein sequence ID" value="OTG20322.1"/>
    <property type="molecule type" value="Genomic_DNA"/>
</dbReference>
<comment type="similarity">
    <text evidence="1">Belongs to the disease resistance NB-LRR family.</text>
</comment>
<protein>
    <submittedName>
        <fullName evidence="6">Putative NB-ARC</fullName>
    </submittedName>
</protein>
<dbReference type="FunCoup" id="A0A251UC20">
    <property type="interactions" value="428"/>
</dbReference>
<dbReference type="SUPFAM" id="SSF52540">
    <property type="entry name" value="P-loop containing nucleoside triphosphate hydrolases"/>
    <property type="match status" value="1"/>
</dbReference>
<dbReference type="GO" id="GO:0006952">
    <property type="term" value="P:defense response"/>
    <property type="evidence" value="ECO:0007669"/>
    <property type="project" value="UniProtKB-KW"/>
</dbReference>
<dbReference type="Gene3D" id="1.10.10.10">
    <property type="entry name" value="Winged helix-like DNA-binding domain superfamily/Winged helix DNA-binding domain"/>
    <property type="match status" value="1"/>
</dbReference>
<dbReference type="Proteomes" id="UP000215914">
    <property type="component" value="Chromosome 7"/>
</dbReference>
<keyword evidence="4" id="KW-0611">Plant defense</keyword>
<dbReference type="Gene3D" id="3.80.10.10">
    <property type="entry name" value="Ribonuclease Inhibitor"/>
    <property type="match status" value="1"/>
</dbReference>